<feature type="region of interest" description="Disordered" evidence="1">
    <location>
        <begin position="143"/>
        <end position="176"/>
    </location>
</feature>
<accession>A0AAP0MA96</accession>
<sequence>MQEKNNSHSNALGICQRLFNFFRNSLIARGLKRVTLGQSPPQGYDSSIPAKSNGELMVHRKDHETSKQNSGSEIQVLLKQSEELESWTPVDPIAPKISGQAGNKIGSEQRPSGRKKEIPLLPLEKTEQRLQGKRYDHVVQEPNITVGPTPRSGPKKTVIVKGSDEEEDRRKMKGKSIASENLKLAIEDEELKGTPRRLRPPLSVAPNINEKSDEFIRSKKEAMSRTMGMEPKKKDQIFIRESVI</sequence>
<organism evidence="2 3">
    <name type="scientific">Citrus x changshan-huyou</name>
    <dbReference type="NCBI Taxonomy" id="2935761"/>
    <lineage>
        <taxon>Eukaryota</taxon>
        <taxon>Viridiplantae</taxon>
        <taxon>Streptophyta</taxon>
        <taxon>Embryophyta</taxon>
        <taxon>Tracheophyta</taxon>
        <taxon>Spermatophyta</taxon>
        <taxon>Magnoliopsida</taxon>
        <taxon>eudicotyledons</taxon>
        <taxon>Gunneridae</taxon>
        <taxon>Pentapetalae</taxon>
        <taxon>rosids</taxon>
        <taxon>malvids</taxon>
        <taxon>Sapindales</taxon>
        <taxon>Rutaceae</taxon>
        <taxon>Aurantioideae</taxon>
        <taxon>Citrus</taxon>
    </lineage>
</organism>
<evidence type="ECO:0000313" key="3">
    <source>
        <dbReference type="Proteomes" id="UP001428341"/>
    </source>
</evidence>
<reference evidence="2 3" key="1">
    <citation type="submission" date="2024-05" db="EMBL/GenBank/DDBJ databases">
        <title>Haplotype-resolved chromosome-level genome assembly of Huyou (Citrus changshanensis).</title>
        <authorList>
            <person name="Miao C."/>
            <person name="Chen W."/>
            <person name="Wu Y."/>
            <person name="Wang L."/>
            <person name="Zhao S."/>
            <person name="Grierson D."/>
            <person name="Xu C."/>
            <person name="Chen K."/>
        </authorList>
    </citation>
    <scope>NUCLEOTIDE SEQUENCE [LARGE SCALE GENOMIC DNA]</scope>
    <source>
        <strain evidence="2">01-14</strain>
        <tissue evidence="2">Leaf</tissue>
    </source>
</reference>
<evidence type="ECO:0000256" key="1">
    <source>
        <dbReference type="SAM" id="MobiDB-lite"/>
    </source>
</evidence>
<dbReference type="Proteomes" id="UP001428341">
    <property type="component" value="Unassembled WGS sequence"/>
</dbReference>
<dbReference type="EMBL" id="JBCGBO010000005">
    <property type="protein sequence ID" value="KAK9201713.1"/>
    <property type="molecule type" value="Genomic_DNA"/>
</dbReference>
<proteinExistence type="predicted"/>
<evidence type="ECO:0000313" key="2">
    <source>
        <dbReference type="EMBL" id="KAK9201713.1"/>
    </source>
</evidence>
<protein>
    <submittedName>
        <fullName evidence="2">Uncharacterized protein</fullName>
    </submittedName>
</protein>
<feature type="region of interest" description="Disordered" evidence="1">
    <location>
        <begin position="90"/>
        <end position="114"/>
    </location>
</feature>
<gene>
    <name evidence="2" type="ORF">WN944_016919</name>
</gene>
<comment type="caution">
    <text evidence="2">The sequence shown here is derived from an EMBL/GenBank/DDBJ whole genome shotgun (WGS) entry which is preliminary data.</text>
</comment>
<name>A0AAP0MA96_9ROSI</name>
<dbReference type="AlphaFoldDB" id="A0AAP0MA96"/>
<keyword evidence="3" id="KW-1185">Reference proteome</keyword>